<evidence type="ECO:0000313" key="1">
    <source>
        <dbReference type="EMBL" id="CYV04249.1"/>
    </source>
</evidence>
<dbReference type="InterPro" id="IPR012865">
    <property type="entry name" value="DUF1642"/>
</dbReference>
<accession>A0A116LPS3</accession>
<proteinExistence type="predicted"/>
<dbReference type="AlphaFoldDB" id="A0A116LPS3"/>
<dbReference type="RefSeq" id="WP_044671756.1">
    <property type="nucleotide sequence ID" value="NZ_CEFF01000003.1"/>
</dbReference>
<gene>
    <name evidence="1" type="ORF">ERS132394_02109</name>
</gene>
<protein>
    <submittedName>
        <fullName evidence="1">Phage protein</fullName>
    </submittedName>
</protein>
<reference evidence="1 2" key="1">
    <citation type="submission" date="2016-02" db="EMBL/GenBank/DDBJ databases">
        <authorList>
            <consortium name="Pathogen Informatics"/>
        </authorList>
    </citation>
    <scope>NUCLEOTIDE SEQUENCE [LARGE SCALE GENOMIC DNA]</scope>
    <source>
        <strain evidence="1 2">LSS32</strain>
    </source>
</reference>
<sequence>MNKQEAIESIKKISDDLLEVKFVSLESVIDIVSQIHEPQTVVVPKFVAEWYERNKDDLNTAIYRTITKTYRKVNGENDDLLDAFEGWLVYEDNSILILIQMQLFGFEIEQEKLYTVEIPDPNCLDVVTFLCKENGKVFIGGDIFWDELPNYNWKKEPENQLTESEIKKDFEWAWQFREEVD</sequence>
<dbReference type="Pfam" id="PF07852">
    <property type="entry name" value="DUF1642"/>
    <property type="match status" value="1"/>
</dbReference>
<evidence type="ECO:0000313" key="2">
    <source>
        <dbReference type="Proteomes" id="UP000072618"/>
    </source>
</evidence>
<dbReference type="Proteomes" id="UP000072618">
    <property type="component" value="Unassembled WGS sequence"/>
</dbReference>
<name>A0A116LPS3_STRSU</name>
<organism evidence="1 2">
    <name type="scientific">Streptococcus suis</name>
    <dbReference type="NCBI Taxonomy" id="1307"/>
    <lineage>
        <taxon>Bacteria</taxon>
        <taxon>Bacillati</taxon>
        <taxon>Bacillota</taxon>
        <taxon>Bacilli</taxon>
        <taxon>Lactobacillales</taxon>
        <taxon>Streptococcaceae</taxon>
        <taxon>Streptococcus</taxon>
    </lineage>
</organism>
<dbReference type="EMBL" id="FIGJ01000032">
    <property type="protein sequence ID" value="CYV04249.1"/>
    <property type="molecule type" value="Genomic_DNA"/>
</dbReference>